<evidence type="ECO:0000256" key="2">
    <source>
        <dbReference type="ARBA" id="ARBA00022491"/>
    </source>
</evidence>
<keyword evidence="7 12" id="KW-0805">Transcription regulation</keyword>
<evidence type="ECO:0000256" key="9">
    <source>
        <dbReference type="ARBA" id="ARBA00023163"/>
    </source>
</evidence>
<protein>
    <recommendedName>
        <fullName evidence="12">LexA repressor</fullName>
        <ecNumber evidence="12">3.4.21.88</ecNumber>
    </recommendedName>
</protein>
<dbReference type="Pfam" id="PF01726">
    <property type="entry name" value="LexA_DNA_bind"/>
    <property type="match status" value="1"/>
</dbReference>
<evidence type="ECO:0000256" key="13">
    <source>
        <dbReference type="RuleBase" id="RU003991"/>
    </source>
</evidence>
<dbReference type="Pfam" id="PF00717">
    <property type="entry name" value="Peptidase_S24"/>
    <property type="match status" value="1"/>
</dbReference>
<evidence type="ECO:0000256" key="1">
    <source>
        <dbReference type="ARBA" id="ARBA00007484"/>
    </source>
</evidence>
<dbReference type="EMBL" id="BEHY01000037">
    <property type="protein sequence ID" value="GBD09339.1"/>
    <property type="molecule type" value="Genomic_DNA"/>
</dbReference>
<sequence>MKRGRRSRIRRDLRQEILAFIARWYRQERTYPTVREIQKGLKISSPSVVDYHLRRLEQEDLITRVGRRSRGIRLRRWPDGLAPEEDLIPIPFLGPIAAGEPIPHPDAEPLGWIRIPRPWLADGNGLFALRVQGDSMIDALVGDGDLIIVKPAPEVEDGEMAVVWLTDRHETTLKRVYREGDRVRLQPAHPTMSPLYVPAEAIRIQGKVIQVLRNLNGLPLPVEP</sequence>
<dbReference type="InterPro" id="IPR015927">
    <property type="entry name" value="Peptidase_S24_S26A/B/C"/>
</dbReference>
<dbReference type="PANTHER" id="PTHR33516">
    <property type="entry name" value="LEXA REPRESSOR"/>
    <property type="match status" value="1"/>
</dbReference>
<dbReference type="InterPro" id="IPR006197">
    <property type="entry name" value="Peptidase_S24_LexA"/>
</dbReference>
<dbReference type="GO" id="GO:0006281">
    <property type="term" value="P:DNA repair"/>
    <property type="evidence" value="ECO:0007669"/>
    <property type="project" value="UniProtKB-UniRule"/>
</dbReference>
<organism evidence="16 17">
    <name type="scientific">Candidatus Thermoflexus japonica</name>
    <dbReference type="NCBI Taxonomy" id="2035417"/>
    <lineage>
        <taxon>Bacteria</taxon>
        <taxon>Bacillati</taxon>
        <taxon>Chloroflexota</taxon>
        <taxon>Thermoflexia</taxon>
        <taxon>Thermoflexales</taxon>
        <taxon>Thermoflexaceae</taxon>
        <taxon>Thermoflexus</taxon>
    </lineage>
</organism>
<evidence type="ECO:0000313" key="17">
    <source>
        <dbReference type="Proteomes" id="UP000236642"/>
    </source>
</evidence>
<evidence type="ECO:0000259" key="14">
    <source>
        <dbReference type="Pfam" id="PF00717"/>
    </source>
</evidence>
<feature type="active site" description="For autocatalytic cleavage activity" evidence="12">
    <location>
        <position position="135"/>
    </location>
</feature>
<proteinExistence type="inferred from homology"/>
<evidence type="ECO:0000256" key="5">
    <source>
        <dbReference type="ARBA" id="ARBA00022801"/>
    </source>
</evidence>
<keyword evidence="11 12" id="KW-0742">SOS response</keyword>
<evidence type="ECO:0000256" key="11">
    <source>
        <dbReference type="ARBA" id="ARBA00023236"/>
    </source>
</evidence>
<keyword evidence="8 12" id="KW-0238">DNA-binding</keyword>
<dbReference type="Proteomes" id="UP000236642">
    <property type="component" value="Unassembled WGS sequence"/>
</dbReference>
<comment type="caution">
    <text evidence="16">The sequence shown here is derived from an EMBL/GenBank/DDBJ whole genome shotgun (WGS) entry which is preliminary data.</text>
</comment>
<accession>A0A2H5Y7D8</accession>
<dbReference type="GO" id="GO:0003677">
    <property type="term" value="F:DNA binding"/>
    <property type="evidence" value="ECO:0007669"/>
    <property type="project" value="UniProtKB-UniRule"/>
</dbReference>
<feature type="site" description="Cleavage; by autolysis" evidence="12">
    <location>
        <begin position="98"/>
        <end position="99"/>
    </location>
</feature>
<dbReference type="SUPFAM" id="SSF46785">
    <property type="entry name" value="Winged helix' DNA-binding domain"/>
    <property type="match status" value="1"/>
</dbReference>
<dbReference type="GO" id="GO:0004252">
    <property type="term" value="F:serine-type endopeptidase activity"/>
    <property type="evidence" value="ECO:0007669"/>
    <property type="project" value="UniProtKB-UniRule"/>
</dbReference>
<dbReference type="InterPro" id="IPR050077">
    <property type="entry name" value="LexA_repressor"/>
</dbReference>
<dbReference type="InterPro" id="IPR036286">
    <property type="entry name" value="LexA/Signal_pep-like_sf"/>
</dbReference>
<dbReference type="InterPro" id="IPR039418">
    <property type="entry name" value="LexA-like"/>
</dbReference>
<dbReference type="GO" id="GO:0009432">
    <property type="term" value="P:SOS response"/>
    <property type="evidence" value="ECO:0007669"/>
    <property type="project" value="UniProtKB-UniRule"/>
</dbReference>
<dbReference type="InterPro" id="IPR006200">
    <property type="entry name" value="LexA"/>
</dbReference>
<feature type="domain" description="Peptidase S24/S26A/S26B/S26C" evidence="14">
    <location>
        <begin position="91"/>
        <end position="209"/>
    </location>
</feature>
<dbReference type="EC" id="3.4.21.88" evidence="12"/>
<dbReference type="NCBIfam" id="TIGR00498">
    <property type="entry name" value="lexA"/>
    <property type="match status" value="1"/>
</dbReference>
<feature type="domain" description="LexA repressor DNA-binding" evidence="15">
    <location>
        <begin position="15"/>
        <end position="71"/>
    </location>
</feature>
<evidence type="ECO:0000256" key="7">
    <source>
        <dbReference type="ARBA" id="ARBA00023015"/>
    </source>
</evidence>
<evidence type="ECO:0000256" key="10">
    <source>
        <dbReference type="ARBA" id="ARBA00023204"/>
    </source>
</evidence>
<dbReference type="HAMAP" id="MF_00015">
    <property type="entry name" value="LexA"/>
    <property type="match status" value="1"/>
</dbReference>
<dbReference type="PANTHER" id="PTHR33516:SF2">
    <property type="entry name" value="LEXA REPRESSOR-RELATED"/>
    <property type="match status" value="1"/>
</dbReference>
<name>A0A2H5Y7D8_9CHLR</name>
<comment type="function">
    <text evidence="12">Represses a number of genes involved in the response to DNA damage (SOS response), including recA and lexA. In the presence of single-stranded DNA, RecA interacts with LexA causing an autocatalytic cleavage which disrupts the DNA-binding part of LexA, leading to derepression of the SOS regulon and eventually DNA repair.</text>
</comment>
<dbReference type="Gene3D" id="2.10.109.10">
    <property type="entry name" value="Umud Fragment, subunit A"/>
    <property type="match status" value="1"/>
</dbReference>
<feature type="DNA-binding region" description="H-T-H motif" evidence="12">
    <location>
        <begin position="34"/>
        <end position="54"/>
    </location>
</feature>
<dbReference type="PRINTS" id="PR00726">
    <property type="entry name" value="LEXASERPTASE"/>
</dbReference>
<keyword evidence="4 12" id="KW-0227">DNA damage</keyword>
<reference evidence="17" key="1">
    <citation type="submission" date="2017-09" db="EMBL/GenBank/DDBJ databases">
        <title>Metaegenomics of thermophilic ammonia-oxidizing enrichment culture.</title>
        <authorList>
            <person name="Kato S."/>
            <person name="Suzuki K."/>
        </authorList>
    </citation>
    <scope>NUCLEOTIDE SEQUENCE [LARGE SCALE GENOMIC DNA]</scope>
</reference>
<dbReference type="AlphaFoldDB" id="A0A2H5Y7D8"/>
<evidence type="ECO:0000313" key="16">
    <source>
        <dbReference type="EMBL" id="GBD09339.1"/>
    </source>
</evidence>
<dbReference type="InterPro" id="IPR006199">
    <property type="entry name" value="LexA_DNA-bd_dom"/>
</dbReference>
<dbReference type="GO" id="GO:0006508">
    <property type="term" value="P:proteolysis"/>
    <property type="evidence" value="ECO:0007669"/>
    <property type="project" value="InterPro"/>
</dbReference>
<evidence type="ECO:0000256" key="12">
    <source>
        <dbReference type="HAMAP-Rule" id="MF_00015"/>
    </source>
</evidence>
<keyword evidence="3 12" id="KW-0235">DNA replication</keyword>
<feature type="active site" description="For autocatalytic cleavage activity" evidence="12">
    <location>
        <position position="174"/>
    </location>
</feature>
<keyword evidence="2 12" id="KW-0678">Repressor</keyword>
<keyword evidence="5 12" id="KW-0378">Hydrolase</keyword>
<keyword evidence="9 12" id="KW-0804">Transcription</keyword>
<comment type="similarity">
    <text evidence="1 12 13">Belongs to the peptidase S24 family.</text>
</comment>
<evidence type="ECO:0000256" key="4">
    <source>
        <dbReference type="ARBA" id="ARBA00022763"/>
    </source>
</evidence>
<dbReference type="CDD" id="cd06529">
    <property type="entry name" value="S24_LexA-like"/>
    <property type="match status" value="1"/>
</dbReference>
<dbReference type="InterPro" id="IPR036390">
    <property type="entry name" value="WH_DNA-bd_sf"/>
</dbReference>
<evidence type="ECO:0000256" key="6">
    <source>
        <dbReference type="ARBA" id="ARBA00022813"/>
    </source>
</evidence>
<keyword evidence="6 12" id="KW-0068">Autocatalytic cleavage</keyword>
<dbReference type="Gene3D" id="1.10.10.10">
    <property type="entry name" value="Winged helix-like DNA-binding domain superfamily/Winged helix DNA-binding domain"/>
    <property type="match status" value="1"/>
</dbReference>
<comment type="subunit">
    <text evidence="12">Homodimer.</text>
</comment>
<evidence type="ECO:0000256" key="3">
    <source>
        <dbReference type="ARBA" id="ARBA00022705"/>
    </source>
</evidence>
<keyword evidence="10 12" id="KW-0234">DNA repair</keyword>
<evidence type="ECO:0000259" key="15">
    <source>
        <dbReference type="Pfam" id="PF01726"/>
    </source>
</evidence>
<dbReference type="InterPro" id="IPR036388">
    <property type="entry name" value="WH-like_DNA-bd_sf"/>
</dbReference>
<dbReference type="GO" id="GO:0006260">
    <property type="term" value="P:DNA replication"/>
    <property type="evidence" value="ECO:0007669"/>
    <property type="project" value="UniProtKB-UniRule"/>
</dbReference>
<gene>
    <name evidence="16" type="primary">lexA_2</name>
    <name evidence="12" type="synonym">lexA</name>
    <name evidence="16" type="ORF">HRbin22_01589</name>
</gene>
<comment type="catalytic activity">
    <reaction evidence="12">
        <text>Hydrolysis of Ala-|-Gly bond in repressor LexA.</text>
        <dbReference type="EC" id="3.4.21.88"/>
    </reaction>
</comment>
<dbReference type="SUPFAM" id="SSF51306">
    <property type="entry name" value="LexA/Signal peptidase"/>
    <property type="match status" value="1"/>
</dbReference>
<dbReference type="GO" id="GO:0045892">
    <property type="term" value="P:negative regulation of DNA-templated transcription"/>
    <property type="evidence" value="ECO:0007669"/>
    <property type="project" value="UniProtKB-UniRule"/>
</dbReference>
<evidence type="ECO:0000256" key="8">
    <source>
        <dbReference type="ARBA" id="ARBA00023125"/>
    </source>
</evidence>